<gene>
    <name evidence="6" type="ORF">BCAMP_03410</name>
</gene>
<dbReference type="OrthoDB" id="9802969at2"/>
<dbReference type="Pfam" id="PF00056">
    <property type="entry name" value="Ldh_1_N"/>
    <property type="match status" value="1"/>
</dbReference>
<evidence type="ECO:0000256" key="1">
    <source>
        <dbReference type="ARBA" id="ARBA00006054"/>
    </source>
</evidence>
<dbReference type="InterPro" id="IPR022383">
    <property type="entry name" value="Lactate/malate_DH_C"/>
</dbReference>
<dbReference type="RefSeq" id="WP_051456848.1">
    <property type="nucleotide sequence ID" value="NZ_AODH01000012.1"/>
</dbReference>
<sequence length="223" mass="24254">MSQTKRRVGVLGIGNVGIAAVSALTHQQLVDEILVYDCDTDRAEGEVLDFMDGIEVTQTATQVKLVSLTDLASCDMILVAYTERATALEEDRLMLLEGSATIARSVIPKLKEAGFLGKYVIATNPCDIITYLIWQLSGLPRAYVIGTGTALDSMRLRRQLSQQLAGVNPSSIQAFMIGEHGNSQFACFSHVRIGGLALADYETLLGQTVERLALEKKGCLLRF</sequence>
<dbReference type="PRINTS" id="PR00086">
    <property type="entry name" value="LLDHDRGNASE"/>
</dbReference>
<protein>
    <submittedName>
        <fullName evidence="6">L-lactate dehydrogenase</fullName>
    </submittedName>
</protein>
<dbReference type="PANTHER" id="PTHR43128:SF31">
    <property type="entry name" value="L-LACTATE DEHYDROGENASE"/>
    <property type="match status" value="1"/>
</dbReference>
<dbReference type="Gene3D" id="3.90.110.10">
    <property type="entry name" value="Lactate dehydrogenase/glycoside hydrolase, family 4, C-terminal"/>
    <property type="match status" value="1"/>
</dbReference>
<dbReference type="GO" id="GO:0006089">
    <property type="term" value="P:lactate metabolic process"/>
    <property type="evidence" value="ECO:0007669"/>
    <property type="project" value="TreeGrafter"/>
</dbReference>
<accession>W7D049</accession>
<evidence type="ECO:0000259" key="4">
    <source>
        <dbReference type="Pfam" id="PF00056"/>
    </source>
</evidence>
<keyword evidence="2 3" id="KW-0560">Oxidoreductase</keyword>
<evidence type="ECO:0000256" key="3">
    <source>
        <dbReference type="RuleBase" id="RU003369"/>
    </source>
</evidence>
<dbReference type="EMBL" id="AODH01000012">
    <property type="protein sequence ID" value="EUJ41326.1"/>
    <property type="molecule type" value="Genomic_DNA"/>
</dbReference>
<dbReference type="InterPro" id="IPR018177">
    <property type="entry name" value="L-lactate_DH_AS"/>
</dbReference>
<feature type="domain" description="Lactate/malate dehydrogenase C-terminal" evidence="5">
    <location>
        <begin position="149"/>
        <end position="199"/>
    </location>
</feature>
<keyword evidence="7" id="KW-1185">Reference proteome</keyword>
<dbReference type="InterPro" id="IPR001557">
    <property type="entry name" value="L-lactate/malate_DH"/>
</dbReference>
<dbReference type="PANTHER" id="PTHR43128">
    <property type="entry name" value="L-2-HYDROXYCARBOXYLATE DEHYDROGENASE (NAD(P)(+))"/>
    <property type="match status" value="1"/>
</dbReference>
<dbReference type="SUPFAM" id="SSF51735">
    <property type="entry name" value="NAD(P)-binding Rossmann-fold domains"/>
    <property type="match status" value="1"/>
</dbReference>
<comment type="similarity">
    <text evidence="1">Belongs to the LDH/MDH superfamily. LDH family.</text>
</comment>
<evidence type="ECO:0000313" key="6">
    <source>
        <dbReference type="EMBL" id="EUJ41326.1"/>
    </source>
</evidence>
<reference evidence="6 7" key="1">
    <citation type="submission" date="2012-12" db="EMBL/GenBank/DDBJ databases">
        <title>Novel taxa of Listeriaceae from agricultural environments in the United States.</title>
        <authorList>
            <person name="den Bakker H.C."/>
            <person name="Allred A."/>
            <person name="Warchocki S."/>
            <person name="Wright E.M."/>
            <person name="Burrell A."/>
            <person name="Nightingale K.K."/>
            <person name="Kephart D."/>
            <person name="Wiedmann M."/>
        </authorList>
    </citation>
    <scope>NUCLEOTIDE SEQUENCE [LARGE SCALE GENOMIC DNA]</scope>
    <source>
        <strain evidence="6 7">FSL F6-1037</strain>
    </source>
</reference>
<dbReference type="InterPro" id="IPR036291">
    <property type="entry name" value="NAD(P)-bd_dom_sf"/>
</dbReference>
<name>W7D049_9LIST</name>
<dbReference type="GO" id="GO:0004459">
    <property type="term" value="F:L-lactate dehydrogenase (NAD+) activity"/>
    <property type="evidence" value="ECO:0007669"/>
    <property type="project" value="InterPro"/>
</dbReference>
<dbReference type="Proteomes" id="UP000019243">
    <property type="component" value="Unassembled WGS sequence"/>
</dbReference>
<dbReference type="AlphaFoldDB" id="W7D049"/>
<comment type="caution">
    <text evidence="6">The sequence shown here is derived from an EMBL/GenBank/DDBJ whole genome shotgun (WGS) entry which is preliminary data.</text>
</comment>
<organism evidence="6 7">
    <name type="scientific">Brochothrix campestris FSL F6-1037</name>
    <dbReference type="NCBI Taxonomy" id="1265861"/>
    <lineage>
        <taxon>Bacteria</taxon>
        <taxon>Bacillati</taxon>
        <taxon>Bacillota</taxon>
        <taxon>Bacilli</taxon>
        <taxon>Bacillales</taxon>
        <taxon>Listeriaceae</taxon>
        <taxon>Brochothrix</taxon>
    </lineage>
</organism>
<dbReference type="InterPro" id="IPR001236">
    <property type="entry name" value="Lactate/malate_DH_N"/>
</dbReference>
<evidence type="ECO:0000259" key="5">
    <source>
        <dbReference type="Pfam" id="PF02866"/>
    </source>
</evidence>
<proteinExistence type="inferred from homology"/>
<feature type="domain" description="Lactate/malate dehydrogenase N-terminal" evidence="4">
    <location>
        <begin position="7"/>
        <end position="146"/>
    </location>
</feature>
<dbReference type="PROSITE" id="PS00064">
    <property type="entry name" value="L_LDH"/>
    <property type="match status" value="1"/>
</dbReference>
<evidence type="ECO:0000256" key="2">
    <source>
        <dbReference type="ARBA" id="ARBA00023002"/>
    </source>
</evidence>
<dbReference type="InterPro" id="IPR015955">
    <property type="entry name" value="Lactate_DH/Glyco_Ohase_4_C"/>
</dbReference>
<dbReference type="Gene3D" id="3.40.50.720">
    <property type="entry name" value="NAD(P)-binding Rossmann-like Domain"/>
    <property type="match status" value="1"/>
</dbReference>
<dbReference type="STRING" id="1265861.BCAMP_03410"/>
<dbReference type="PATRIC" id="fig|1265861.3.peg.665"/>
<dbReference type="SUPFAM" id="SSF56327">
    <property type="entry name" value="LDH C-terminal domain-like"/>
    <property type="match status" value="1"/>
</dbReference>
<evidence type="ECO:0000313" key="7">
    <source>
        <dbReference type="Proteomes" id="UP000019243"/>
    </source>
</evidence>
<dbReference type="Pfam" id="PF02866">
    <property type="entry name" value="Ldh_1_C"/>
    <property type="match status" value="1"/>
</dbReference>